<dbReference type="AlphaFoldDB" id="A0A328CC30"/>
<name>A0A328CC30_9DELT</name>
<proteinExistence type="predicted"/>
<reference evidence="2 3" key="1">
    <citation type="submission" date="2018-05" db="EMBL/GenBank/DDBJ databases">
        <title>Lujinxingia marina gen. nov. sp. nov., a new facultative anaerobic member of the class Deltaproteobacteria, and proposal of Lujinxingaceae fam. nov.</title>
        <authorList>
            <person name="Li C.-M."/>
        </authorList>
    </citation>
    <scope>NUCLEOTIDE SEQUENCE [LARGE SCALE GENOMIC DNA]</scope>
    <source>
        <strain evidence="2 3">B210</strain>
    </source>
</reference>
<organism evidence="2 3">
    <name type="scientific">Lujinxingia litoralis</name>
    <dbReference type="NCBI Taxonomy" id="2211119"/>
    <lineage>
        <taxon>Bacteria</taxon>
        <taxon>Deltaproteobacteria</taxon>
        <taxon>Bradymonadales</taxon>
        <taxon>Lujinxingiaceae</taxon>
        <taxon>Lujinxingia</taxon>
    </lineage>
</organism>
<dbReference type="EMBL" id="QHKO01000001">
    <property type="protein sequence ID" value="RAL24701.1"/>
    <property type="molecule type" value="Genomic_DNA"/>
</dbReference>
<evidence type="ECO:0000313" key="2">
    <source>
        <dbReference type="EMBL" id="RAL24701.1"/>
    </source>
</evidence>
<feature type="chain" id="PRO_5016267273" description="Outer membrane protein beta-barrel domain-containing protein" evidence="1">
    <location>
        <begin position="24"/>
        <end position="208"/>
    </location>
</feature>
<feature type="signal peptide" evidence="1">
    <location>
        <begin position="1"/>
        <end position="23"/>
    </location>
</feature>
<evidence type="ECO:0000256" key="1">
    <source>
        <dbReference type="SAM" id="SignalP"/>
    </source>
</evidence>
<keyword evidence="3" id="KW-1185">Reference proteome</keyword>
<evidence type="ECO:0000313" key="3">
    <source>
        <dbReference type="Proteomes" id="UP000249169"/>
    </source>
</evidence>
<gene>
    <name evidence="2" type="ORF">DL240_00385</name>
</gene>
<evidence type="ECO:0008006" key="4">
    <source>
        <dbReference type="Google" id="ProtNLM"/>
    </source>
</evidence>
<dbReference type="Proteomes" id="UP000249169">
    <property type="component" value="Unassembled WGS sequence"/>
</dbReference>
<comment type="caution">
    <text evidence="2">The sequence shown here is derived from an EMBL/GenBank/DDBJ whole genome shotgun (WGS) entry which is preliminary data.</text>
</comment>
<protein>
    <recommendedName>
        <fullName evidence="4">Outer membrane protein beta-barrel domain-containing protein</fullName>
    </recommendedName>
</protein>
<accession>A0A328CC30</accession>
<sequence length="208" mass="22847">MRLSRATGLAILSLFLLVSAAGAEERPSIEERVVLKEDRLYGHLSAAMLVRNDFYDTPGFGLDLGYYFDERWGAELRVLKLQSTLSRAGASVLEQTGLAPDLRAPDLWLSAGVRSSLGYAKILVWERFVMRFDPQLVGHAGVLFAEERIAPGAAIGAGVVIHMKWDLQLKIDLLFSAQFENRLRGIAPAFGFMPSLSLGWSLPLGGNL</sequence>
<keyword evidence="1" id="KW-0732">Signal</keyword>